<dbReference type="Pfam" id="PF03457">
    <property type="entry name" value="HA"/>
    <property type="match status" value="2"/>
</dbReference>
<dbReference type="Gene3D" id="6.10.140.530">
    <property type="match status" value="2"/>
</dbReference>
<evidence type="ECO:0000313" key="5">
    <source>
        <dbReference type="Proteomes" id="UP000708148"/>
    </source>
</evidence>
<proteinExistence type="predicted"/>
<dbReference type="InterPro" id="IPR005114">
    <property type="entry name" value="Helicase_assoc"/>
</dbReference>
<dbReference type="AlphaFoldDB" id="A0A8S1IN89"/>
<accession>A0A8S1IN89</accession>
<feature type="compositionally biased region" description="Basic residues" evidence="2">
    <location>
        <begin position="123"/>
        <end position="140"/>
    </location>
</feature>
<reference evidence="4" key="1">
    <citation type="submission" date="2020-12" db="EMBL/GenBank/DDBJ databases">
        <authorList>
            <person name="Iha C."/>
        </authorList>
    </citation>
    <scope>NUCLEOTIDE SEQUENCE</scope>
</reference>
<comment type="caution">
    <text evidence="4">The sequence shown here is derived from an EMBL/GenBank/DDBJ whole genome shotgun (WGS) entry which is preliminary data.</text>
</comment>
<keyword evidence="5" id="KW-1185">Reference proteome</keyword>
<dbReference type="OrthoDB" id="512244at2759"/>
<organism evidence="4 5">
    <name type="scientific">Ostreobium quekettii</name>
    <dbReference type="NCBI Taxonomy" id="121088"/>
    <lineage>
        <taxon>Eukaryota</taxon>
        <taxon>Viridiplantae</taxon>
        <taxon>Chlorophyta</taxon>
        <taxon>core chlorophytes</taxon>
        <taxon>Ulvophyceae</taxon>
        <taxon>TCBD clade</taxon>
        <taxon>Bryopsidales</taxon>
        <taxon>Ostreobineae</taxon>
        <taxon>Ostreobiaceae</taxon>
        <taxon>Ostreobium</taxon>
    </lineage>
</organism>
<dbReference type="PANTHER" id="PTHR33418">
    <property type="entry name" value="HELICASE-ASSOCIATED"/>
    <property type="match status" value="1"/>
</dbReference>
<feature type="coiled-coil region" evidence="1">
    <location>
        <begin position="487"/>
        <end position="523"/>
    </location>
</feature>
<evidence type="ECO:0000256" key="1">
    <source>
        <dbReference type="SAM" id="Coils"/>
    </source>
</evidence>
<evidence type="ECO:0000313" key="4">
    <source>
        <dbReference type="EMBL" id="CAD7696550.1"/>
    </source>
</evidence>
<keyword evidence="1" id="KW-0175">Coiled coil</keyword>
<dbReference type="EMBL" id="CAJHUC010000500">
    <property type="protein sequence ID" value="CAD7696550.1"/>
    <property type="molecule type" value="Genomic_DNA"/>
</dbReference>
<feature type="domain" description="Helicase-associated" evidence="3">
    <location>
        <begin position="164"/>
        <end position="225"/>
    </location>
</feature>
<evidence type="ECO:0000259" key="3">
    <source>
        <dbReference type="Pfam" id="PF03457"/>
    </source>
</evidence>
<protein>
    <recommendedName>
        <fullName evidence="3">Helicase-associated domain-containing protein</fullName>
    </recommendedName>
</protein>
<dbReference type="PANTHER" id="PTHR33418:SF1">
    <property type="entry name" value="HELICASE-ASSOCIATED DOMAIN-CONTAINING PROTEIN"/>
    <property type="match status" value="1"/>
</dbReference>
<gene>
    <name evidence="4" type="ORF">OSTQU699_LOCUS1911</name>
</gene>
<sequence>MSTAFRPPWPTAVGPSRMLRVSLWRATRGDLLCALALSELRLATVSKPLSLASFNAGRGPRDRCDALPPQRRLFRAGAFVDNAEAVERRRGDADSLMIGERSPPRRVINLPDPELHDAQVKPKTMKKRRRRGKPSKKAVKDRRGLPVPRTAPRPAREMQHATPEAEFMMKVRELKVFKSKYMDLNVPKTLWDNQELGLWVADQKKRQTLRWMAIEEKNVLDSVGFVWKKNVNDAEWHMMLHEARRFKAVFNNLDVPQRWKSEDWPAVFPRWWHQQPVLFQQRRLSVDKVIKLRVILGYDLKKVAGEEIADAEYEEQHLSQLESHGSQNTMDFEVMATQLQEWKDKYYTCHVPRKVHDASVLGEWVHRMRRKYKKKLLEEWQIRKLNELNFEWKVHQLDARWYSLYHHLRRYKAKHATVEIPEGFDDPSEPNWIEASRWMERQHKLFFKQKLSPHKVRLLKDMGVALDKPYGPLKINPMIQEVDPIGYKKLREKHEEMLRKRKKVEKRAAKKRKEDRIKEMERQELLNWYLPFGDPRFR</sequence>
<evidence type="ECO:0000256" key="2">
    <source>
        <dbReference type="SAM" id="MobiDB-lite"/>
    </source>
</evidence>
<dbReference type="Proteomes" id="UP000708148">
    <property type="component" value="Unassembled WGS sequence"/>
</dbReference>
<feature type="region of interest" description="Disordered" evidence="2">
    <location>
        <begin position="96"/>
        <end position="160"/>
    </location>
</feature>
<name>A0A8S1IN89_9CHLO</name>
<feature type="domain" description="Helicase-associated" evidence="3">
    <location>
        <begin position="331"/>
        <end position="390"/>
    </location>
</feature>